<feature type="domain" description="HTH tetR-type" evidence="5">
    <location>
        <begin position="4"/>
        <end position="64"/>
    </location>
</feature>
<feature type="DNA-binding region" description="H-T-H motif" evidence="4">
    <location>
        <begin position="27"/>
        <end position="46"/>
    </location>
</feature>
<dbReference type="InterPro" id="IPR036271">
    <property type="entry name" value="Tet_transcr_reg_TetR-rel_C_sf"/>
</dbReference>
<dbReference type="InterPro" id="IPR009057">
    <property type="entry name" value="Homeodomain-like_sf"/>
</dbReference>
<dbReference type="Pfam" id="PF16925">
    <property type="entry name" value="TetR_C_13"/>
    <property type="match status" value="1"/>
</dbReference>
<sequence>MKKRNTREILIEEGLRAFLMNGFEGIGIQPILKRAGVTKGSFYNFFPSKEAYALEVIEAYSLRYEAFRMRSFAGDSSPLRRLWAYFEDLETEMEQAPETAGCLYGVLSQTSTPHNEALRRRVKVAFAHWQAQMADLLKQAQSVGELEADVDAADVAGAIIDAYEGAVIRIRAEGDMKPMRRFRELTLKRLIPAV</sequence>
<dbReference type="PROSITE" id="PS50977">
    <property type="entry name" value="HTH_TETR_2"/>
    <property type="match status" value="1"/>
</dbReference>
<dbReference type="STRING" id="435.A0U92_06535"/>
<dbReference type="GO" id="GO:0003677">
    <property type="term" value="F:DNA binding"/>
    <property type="evidence" value="ECO:0007669"/>
    <property type="project" value="UniProtKB-UniRule"/>
</dbReference>
<gene>
    <name evidence="6" type="ORF">A0U92_06535</name>
</gene>
<reference evidence="6 7" key="1">
    <citation type="submission" date="2016-03" db="EMBL/GenBank/DDBJ databases">
        <title>Acetic acid bacteria sequencing.</title>
        <authorList>
            <person name="Brandt J."/>
            <person name="Jakob F."/>
            <person name="Vogel R.F."/>
        </authorList>
    </citation>
    <scope>NUCLEOTIDE SEQUENCE [LARGE SCALE GENOMIC DNA]</scope>
    <source>
        <strain evidence="6 7">TMW2.1153</strain>
    </source>
</reference>
<dbReference type="eggNOG" id="COG1309">
    <property type="taxonomic scope" value="Bacteria"/>
</dbReference>
<dbReference type="SUPFAM" id="SSF46689">
    <property type="entry name" value="Homeodomain-like"/>
    <property type="match status" value="1"/>
</dbReference>
<dbReference type="InterPro" id="IPR001647">
    <property type="entry name" value="HTH_TetR"/>
</dbReference>
<evidence type="ECO:0000313" key="6">
    <source>
        <dbReference type="EMBL" id="AQS84490.1"/>
    </source>
</evidence>
<dbReference type="PANTHER" id="PTHR47506:SF6">
    <property type="entry name" value="HTH-TYPE TRANSCRIPTIONAL REPRESSOR NEMR"/>
    <property type="match status" value="1"/>
</dbReference>
<keyword evidence="1" id="KW-0805">Transcription regulation</keyword>
<dbReference type="RefSeq" id="WP_077812532.1">
    <property type="nucleotide sequence ID" value="NZ_CP014692.1"/>
</dbReference>
<proteinExistence type="predicted"/>
<evidence type="ECO:0000256" key="3">
    <source>
        <dbReference type="ARBA" id="ARBA00023163"/>
    </source>
</evidence>
<dbReference type="Proteomes" id="UP000188937">
    <property type="component" value="Chromosome"/>
</dbReference>
<dbReference type="Pfam" id="PF00440">
    <property type="entry name" value="TetR_N"/>
    <property type="match status" value="1"/>
</dbReference>
<name>A0A1U9KFB4_ACEAC</name>
<evidence type="ECO:0000256" key="1">
    <source>
        <dbReference type="ARBA" id="ARBA00023015"/>
    </source>
</evidence>
<dbReference type="OrthoDB" id="9811084at2"/>
<dbReference type="InterPro" id="IPR011075">
    <property type="entry name" value="TetR_C"/>
</dbReference>
<dbReference type="KEGG" id="aace:A0U92_06535"/>
<dbReference type="Gene3D" id="1.10.357.10">
    <property type="entry name" value="Tetracycline Repressor, domain 2"/>
    <property type="match status" value="1"/>
</dbReference>
<keyword evidence="7" id="KW-1185">Reference proteome</keyword>
<keyword evidence="3" id="KW-0804">Transcription</keyword>
<evidence type="ECO:0000259" key="5">
    <source>
        <dbReference type="PROSITE" id="PS50977"/>
    </source>
</evidence>
<keyword evidence="2 4" id="KW-0238">DNA-binding</keyword>
<dbReference type="SUPFAM" id="SSF48498">
    <property type="entry name" value="Tetracyclin repressor-like, C-terminal domain"/>
    <property type="match status" value="1"/>
</dbReference>
<dbReference type="PRINTS" id="PR00455">
    <property type="entry name" value="HTHTETR"/>
</dbReference>
<dbReference type="AlphaFoldDB" id="A0A1U9KFB4"/>
<evidence type="ECO:0000256" key="4">
    <source>
        <dbReference type="PROSITE-ProRule" id="PRU00335"/>
    </source>
</evidence>
<dbReference type="EMBL" id="CP014692">
    <property type="protein sequence ID" value="AQS84490.1"/>
    <property type="molecule type" value="Genomic_DNA"/>
</dbReference>
<evidence type="ECO:0000313" key="7">
    <source>
        <dbReference type="Proteomes" id="UP000188937"/>
    </source>
</evidence>
<organism evidence="6 7">
    <name type="scientific">Acetobacter aceti</name>
    <dbReference type="NCBI Taxonomy" id="435"/>
    <lineage>
        <taxon>Bacteria</taxon>
        <taxon>Pseudomonadati</taxon>
        <taxon>Pseudomonadota</taxon>
        <taxon>Alphaproteobacteria</taxon>
        <taxon>Acetobacterales</taxon>
        <taxon>Acetobacteraceae</taxon>
        <taxon>Acetobacter</taxon>
        <taxon>Acetobacter subgen. Acetobacter</taxon>
    </lineage>
</organism>
<protein>
    <recommendedName>
        <fullName evidence="5">HTH tetR-type domain-containing protein</fullName>
    </recommendedName>
</protein>
<dbReference type="PANTHER" id="PTHR47506">
    <property type="entry name" value="TRANSCRIPTIONAL REGULATORY PROTEIN"/>
    <property type="match status" value="1"/>
</dbReference>
<evidence type="ECO:0000256" key="2">
    <source>
        <dbReference type="ARBA" id="ARBA00023125"/>
    </source>
</evidence>
<accession>A0A1U9KFB4</accession>